<keyword evidence="3 12" id="KW-0235">DNA replication</keyword>
<dbReference type="HAMAP" id="MF_01588">
    <property type="entry name" value="DNA_ligase_A"/>
    <property type="match status" value="1"/>
</dbReference>
<evidence type="ECO:0000256" key="2">
    <source>
        <dbReference type="ARBA" id="ARBA00022598"/>
    </source>
</evidence>
<dbReference type="SMART" id="SM00532">
    <property type="entry name" value="LIGANc"/>
    <property type="match status" value="1"/>
</dbReference>
<dbReference type="SUPFAM" id="SSF52113">
    <property type="entry name" value="BRCT domain"/>
    <property type="match status" value="1"/>
</dbReference>
<keyword evidence="8 12" id="KW-0520">NAD</keyword>
<dbReference type="InterPro" id="IPR001357">
    <property type="entry name" value="BRCT_dom"/>
</dbReference>
<keyword evidence="6 12" id="KW-0862">Zinc</keyword>
<dbReference type="Gene3D" id="1.10.150.20">
    <property type="entry name" value="5' to 3' exonuclease, C-terminal subdomain"/>
    <property type="match status" value="2"/>
</dbReference>
<dbReference type="InterPro" id="IPR033136">
    <property type="entry name" value="DNA_ligase_CS"/>
</dbReference>
<dbReference type="EMBL" id="JBBKTW010000010">
    <property type="protein sequence ID" value="MEN2991240.1"/>
    <property type="molecule type" value="Genomic_DNA"/>
</dbReference>
<comment type="similarity">
    <text evidence="12">Belongs to the NAD-dependent DNA ligase family. LigA subfamily.</text>
</comment>
<evidence type="ECO:0000256" key="1">
    <source>
        <dbReference type="ARBA" id="ARBA00004067"/>
    </source>
</evidence>
<dbReference type="InterPro" id="IPR036420">
    <property type="entry name" value="BRCT_dom_sf"/>
</dbReference>
<dbReference type="InterPro" id="IPR004150">
    <property type="entry name" value="NAD_DNA_ligase_OB"/>
</dbReference>
<dbReference type="Gene3D" id="1.10.287.610">
    <property type="entry name" value="Helix hairpin bin"/>
    <property type="match status" value="1"/>
</dbReference>
<proteinExistence type="inferred from homology"/>
<evidence type="ECO:0000256" key="7">
    <source>
        <dbReference type="ARBA" id="ARBA00022842"/>
    </source>
</evidence>
<evidence type="ECO:0000256" key="3">
    <source>
        <dbReference type="ARBA" id="ARBA00022705"/>
    </source>
</evidence>
<dbReference type="Gene3D" id="3.40.50.10190">
    <property type="entry name" value="BRCT domain"/>
    <property type="match status" value="1"/>
</dbReference>
<keyword evidence="9 12" id="KW-0234">DNA repair</keyword>
<protein>
    <recommendedName>
        <fullName evidence="12 13">DNA ligase</fullName>
        <ecNumber evidence="12 13">6.5.1.2</ecNumber>
    </recommendedName>
    <alternativeName>
        <fullName evidence="12">Polydeoxyribonucleotide synthase [NAD(+)]</fullName>
    </alternativeName>
</protein>
<sequence length="700" mass="75968">MTERPDIAASAQPTFDEARAQHKALVQRIRFHDARYYKEAQPEISDAEYDALRADLTRLETLYPELQTPDSPNRMVGAAPAEGFAKVRHARPMLSLANAFDDDDVVEFLARARKGLNLAEDAPVEVVAEAKIDGLSASLRYENRRLTVAATRGDGTEGEDITRNLLTLDSVPERLPEDAPDLVEIRGEVYMGKADFAALNERRAAAGEALFANPRNAAAGSLRQLDPEITRSRPLKFFAYGWGELSAPLADTQWGALERMAAFGFTVNPLRQLCTSADDLIARYRAIGNDRHGLDYDIDGVVYKINRLDWQTLLGQVARAPRWAIAHKFPAEQARTRLLGIEIQVGRTGALTPVAHLEPITVGGVVVARATLHNEDEIARKDIRIGDLVVVQRAGDVIPQVVEVVTAERPADAVPFEAPTVCPRCGSHAVREPGEAIRRCTGGLICPAQAVERLKHFVSRDAADIEGLGRKEVEAFFEDGLIRGPVDIYTLPQRQTTGEIDLTSRAGWGQKSVDNLLQAIEQRRRLPLDRLIFALGIRHVGQNTAKLLARNYGTVQNWRAGLEAAADPESPARADLDAIAGIGPVVTEALVDFMAEAHNRAVLDRLIDEIEVVAADIPAQVSGVLSGKTLVFTGKLEKLTRDAAKRRAEQHGGTVASAVSSATGILVAGAAAGSKLAKARDKGIEVWTEDEFLAATGGEG</sequence>
<evidence type="ECO:0000256" key="11">
    <source>
        <dbReference type="ARBA" id="ARBA00034005"/>
    </source>
</evidence>
<dbReference type="InterPro" id="IPR041663">
    <property type="entry name" value="DisA/LigA_HHH"/>
</dbReference>
<feature type="binding site" evidence="12">
    <location>
        <position position="129"/>
    </location>
    <ligand>
        <name>NAD(+)</name>
        <dbReference type="ChEBI" id="CHEBI:57540"/>
    </ligand>
</feature>
<keyword evidence="2 12" id="KW-0436">Ligase</keyword>
<feature type="domain" description="BRCT" evidence="14">
    <location>
        <begin position="620"/>
        <end position="680"/>
    </location>
</feature>
<evidence type="ECO:0000256" key="8">
    <source>
        <dbReference type="ARBA" id="ARBA00023027"/>
    </source>
</evidence>
<dbReference type="CDD" id="cd00114">
    <property type="entry name" value="LIGANc"/>
    <property type="match status" value="1"/>
</dbReference>
<keyword evidence="7 12" id="KW-0460">Magnesium</keyword>
<comment type="cofactor">
    <cofactor evidence="12">
        <name>Mg(2+)</name>
        <dbReference type="ChEBI" id="CHEBI:18420"/>
    </cofactor>
    <cofactor evidence="12">
        <name>Mn(2+)</name>
        <dbReference type="ChEBI" id="CHEBI:29035"/>
    </cofactor>
</comment>
<dbReference type="NCBIfam" id="NF005932">
    <property type="entry name" value="PRK07956.1"/>
    <property type="match status" value="1"/>
</dbReference>
<dbReference type="InterPro" id="IPR013839">
    <property type="entry name" value="DNAligase_adenylation"/>
</dbReference>
<dbReference type="InterPro" id="IPR013840">
    <property type="entry name" value="DNAligase_N"/>
</dbReference>
<feature type="binding site" evidence="12">
    <location>
        <begin position="46"/>
        <end position="50"/>
    </location>
    <ligand>
        <name>NAD(+)</name>
        <dbReference type="ChEBI" id="CHEBI:57540"/>
    </ligand>
</feature>
<dbReference type="GO" id="GO:0003911">
    <property type="term" value="F:DNA ligase (NAD+) activity"/>
    <property type="evidence" value="ECO:0007669"/>
    <property type="project" value="UniProtKB-EC"/>
</dbReference>
<dbReference type="PIRSF" id="PIRSF001604">
    <property type="entry name" value="LigA"/>
    <property type="match status" value="1"/>
</dbReference>
<dbReference type="PROSITE" id="PS50172">
    <property type="entry name" value="BRCT"/>
    <property type="match status" value="1"/>
</dbReference>
<comment type="caution">
    <text evidence="12">Lacks conserved residue(s) required for the propagation of feature annotation.</text>
</comment>
<reference evidence="15 16" key="1">
    <citation type="submission" date="2024-03" db="EMBL/GenBank/DDBJ databases">
        <title>High-quality draft genome sequencing of Tistrella sp. BH-R2-4.</title>
        <authorList>
            <person name="Dong C."/>
        </authorList>
    </citation>
    <scope>NUCLEOTIDE SEQUENCE [LARGE SCALE GENOMIC DNA]</scope>
    <source>
        <strain evidence="15 16">BH-R2-4</strain>
    </source>
</reference>
<comment type="function">
    <text evidence="1 12">DNA ligase that catalyzes the formation of phosphodiester linkages between 5'-phosphoryl and 3'-hydroxyl groups in double-stranded DNA using NAD as a coenzyme and as the energy source for the reaction. It is essential for DNA replication and repair of damaged DNA.</text>
</comment>
<evidence type="ECO:0000256" key="10">
    <source>
        <dbReference type="ARBA" id="ARBA00023211"/>
    </source>
</evidence>
<feature type="binding site" evidence="12">
    <location>
        <position position="304"/>
    </location>
    <ligand>
        <name>NAD(+)</name>
        <dbReference type="ChEBI" id="CHEBI:57540"/>
    </ligand>
</feature>
<comment type="caution">
    <text evidence="15">The sequence shown here is derived from an EMBL/GenBank/DDBJ whole genome shotgun (WGS) entry which is preliminary data.</text>
</comment>
<dbReference type="SUPFAM" id="SSF50249">
    <property type="entry name" value="Nucleic acid-binding proteins"/>
    <property type="match status" value="1"/>
</dbReference>
<dbReference type="Pfam" id="PF03119">
    <property type="entry name" value="DNA_ligase_ZBD"/>
    <property type="match status" value="1"/>
</dbReference>
<name>A0ABU9YR20_9PROT</name>
<feature type="active site" description="N6-AMP-lysine intermediate" evidence="12">
    <location>
        <position position="131"/>
    </location>
</feature>
<feature type="binding site" evidence="12">
    <location>
        <position position="152"/>
    </location>
    <ligand>
        <name>NAD(+)</name>
        <dbReference type="ChEBI" id="CHEBI:57540"/>
    </ligand>
</feature>
<organism evidence="15 16">
    <name type="scientific">Tistrella arctica</name>
    <dbReference type="NCBI Taxonomy" id="3133430"/>
    <lineage>
        <taxon>Bacteria</taxon>
        <taxon>Pseudomonadati</taxon>
        <taxon>Pseudomonadota</taxon>
        <taxon>Alphaproteobacteria</taxon>
        <taxon>Geminicoccales</taxon>
        <taxon>Geminicoccaceae</taxon>
        <taxon>Tistrella</taxon>
    </lineage>
</organism>
<dbReference type="Pfam" id="PF12826">
    <property type="entry name" value="HHH_2"/>
    <property type="match status" value="1"/>
</dbReference>
<accession>A0ABU9YR20</accession>
<dbReference type="InterPro" id="IPR018239">
    <property type="entry name" value="DNA_ligase_AS"/>
</dbReference>
<evidence type="ECO:0000256" key="4">
    <source>
        <dbReference type="ARBA" id="ARBA00022723"/>
    </source>
</evidence>
<feature type="binding site" evidence="12">
    <location>
        <position position="188"/>
    </location>
    <ligand>
        <name>NAD(+)</name>
        <dbReference type="ChEBI" id="CHEBI:57540"/>
    </ligand>
</feature>
<keyword evidence="16" id="KW-1185">Reference proteome</keyword>
<dbReference type="CDD" id="cd17748">
    <property type="entry name" value="BRCT_DNA_ligase_like"/>
    <property type="match status" value="1"/>
</dbReference>
<evidence type="ECO:0000256" key="9">
    <source>
        <dbReference type="ARBA" id="ARBA00023204"/>
    </source>
</evidence>
<dbReference type="EC" id="6.5.1.2" evidence="12 13"/>
<feature type="binding site" evidence="12">
    <location>
        <position position="422"/>
    </location>
    <ligand>
        <name>Zn(2+)</name>
        <dbReference type="ChEBI" id="CHEBI:29105"/>
    </ligand>
</feature>
<dbReference type="InterPro" id="IPR010994">
    <property type="entry name" value="RuvA_2-like"/>
</dbReference>
<dbReference type="InterPro" id="IPR004149">
    <property type="entry name" value="Znf_DNAligase_C4"/>
</dbReference>
<evidence type="ECO:0000259" key="14">
    <source>
        <dbReference type="PROSITE" id="PS50172"/>
    </source>
</evidence>
<dbReference type="InterPro" id="IPR001679">
    <property type="entry name" value="DNA_ligase"/>
</dbReference>
<keyword evidence="5 12" id="KW-0227">DNA damage</keyword>
<dbReference type="PROSITE" id="PS01056">
    <property type="entry name" value="DNA_LIGASE_N2"/>
    <property type="match status" value="1"/>
</dbReference>
<feature type="binding site" evidence="12">
    <location>
        <position position="446"/>
    </location>
    <ligand>
        <name>Zn(2+)</name>
        <dbReference type="ChEBI" id="CHEBI:29105"/>
    </ligand>
</feature>
<keyword evidence="10 12" id="KW-0464">Manganese</keyword>
<evidence type="ECO:0000313" key="16">
    <source>
        <dbReference type="Proteomes" id="UP001413721"/>
    </source>
</evidence>
<feature type="binding site" evidence="12">
    <location>
        <position position="425"/>
    </location>
    <ligand>
        <name>Zn(2+)</name>
        <dbReference type="ChEBI" id="CHEBI:29105"/>
    </ligand>
</feature>
<dbReference type="PROSITE" id="PS01055">
    <property type="entry name" value="DNA_LIGASE_N1"/>
    <property type="match status" value="1"/>
</dbReference>
<dbReference type="Gene3D" id="3.30.470.30">
    <property type="entry name" value="DNA ligase/mRNA capping enzyme"/>
    <property type="match status" value="1"/>
</dbReference>
<dbReference type="RefSeq" id="WP_345938394.1">
    <property type="nucleotide sequence ID" value="NZ_JBBKTW010000010.1"/>
</dbReference>
<dbReference type="Pfam" id="PF01653">
    <property type="entry name" value="DNA_ligase_aden"/>
    <property type="match status" value="1"/>
</dbReference>
<dbReference type="NCBIfam" id="TIGR00575">
    <property type="entry name" value="dnlj"/>
    <property type="match status" value="1"/>
</dbReference>
<evidence type="ECO:0000256" key="13">
    <source>
        <dbReference type="RuleBase" id="RU000618"/>
    </source>
</evidence>
<dbReference type="SUPFAM" id="SSF47781">
    <property type="entry name" value="RuvA domain 2-like"/>
    <property type="match status" value="1"/>
</dbReference>
<dbReference type="PANTHER" id="PTHR23389">
    <property type="entry name" value="CHROMOSOME TRANSMISSION FIDELITY FACTOR 18"/>
    <property type="match status" value="1"/>
</dbReference>
<evidence type="ECO:0000256" key="5">
    <source>
        <dbReference type="ARBA" id="ARBA00022763"/>
    </source>
</evidence>
<dbReference type="Gene3D" id="2.40.50.140">
    <property type="entry name" value="Nucleic acid-binding proteins"/>
    <property type="match status" value="1"/>
</dbReference>
<dbReference type="SUPFAM" id="SSF56091">
    <property type="entry name" value="DNA ligase/mRNA capping enzyme, catalytic domain"/>
    <property type="match status" value="1"/>
</dbReference>
<dbReference type="SMART" id="SM00292">
    <property type="entry name" value="BRCT"/>
    <property type="match status" value="1"/>
</dbReference>
<dbReference type="Pfam" id="PF00533">
    <property type="entry name" value="BRCT"/>
    <property type="match status" value="1"/>
</dbReference>
<feature type="binding site" evidence="12">
    <location>
        <position position="328"/>
    </location>
    <ligand>
        <name>NAD(+)</name>
        <dbReference type="ChEBI" id="CHEBI:57540"/>
    </ligand>
</feature>
<dbReference type="Gene3D" id="6.20.10.30">
    <property type="match status" value="1"/>
</dbReference>
<dbReference type="InterPro" id="IPR012340">
    <property type="entry name" value="NA-bd_OB-fold"/>
</dbReference>
<evidence type="ECO:0000313" key="15">
    <source>
        <dbReference type="EMBL" id="MEN2991240.1"/>
    </source>
</evidence>
<comment type="catalytic activity">
    <reaction evidence="11 12 13">
        <text>NAD(+) + (deoxyribonucleotide)n-3'-hydroxyl + 5'-phospho-(deoxyribonucleotide)m = (deoxyribonucleotide)n+m + AMP + beta-nicotinamide D-nucleotide.</text>
        <dbReference type="EC" id="6.5.1.2"/>
    </reaction>
</comment>
<keyword evidence="4 12" id="KW-0479">Metal-binding</keyword>
<gene>
    <name evidence="12 15" type="primary">ligA</name>
    <name evidence="15" type="ORF">WG926_23205</name>
</gene>
<dbReference type="Pfam" id="PF03120">
    <property type="entry name" value="OB_DNA_ligase"/>
    <property type="match status" value="1"/>
</dbReference>
<evidence type="ECO:0000256" key="6">
    <source>
        <dbReference type="ARBA" id="ARBA00022833"/>
    </source>
</evidence>
<feature type="binding site" evidence="12">
    <location>
        <begin position="95"/>
        <end position="96"/>
    </location>
    <ligand>
        <name>NAD(+)</name>
        <dbReference type="ChEBI" id="CHEBI:57540"/>
    </ligand>
</feature>
<evidence type="ECO:0000256" key="12">
    <source>
        <dbReference type="HAMAP-Rule" id="MF_01588"/>
    </source>
</evidence>
<dbReference type="PANTHER" id="PTHR23389:SF9">
    <property type="entry name" value="DNA LIGASE"/>
    <property type="match status" value="1"/>
</dbReference>
<dbReference type="Proteomes" id="UP001413721">
    <property type="component" value="Unassembled WGS sequence"/>
</dbReference>